<dbReference type="NCBIfam" id="NF009154">
    <property type="entry name" value="PRK12497.3-3"/>
    <property type="match status" value="1"/>
</dbReference>
<dbReference type="Pfam" id="PF02021">
    <property type="entry name" value="UPF0102"/>
    <property type="match status" value="1"/>
</dbReference>
<reference evidence="3" key="1">
    <citation type="journal article" date="2011" name="Environ. Microbiol.">
        <title>Genomic insights into the metabolic potential of the polycyclic aromatic hydrocarbon degrading sulfate-reducing Deltaproteobacterium N47.</title>
        <authorList>
            <person name="Bergmann F."/>
            <person name="Selesi D."/>
            <person name="Weinmaier T."/>
            <person name="Tischler P."/>
            <person name="Rattei T."/>
            <person name="Meckenstock R.U."/>
        </authorList>
    </citation>
    <scope>NUCLEOTIDE SEQUENCE</scope>
</reference>
<dbReference type="PANTHER" id="PTHR34039">
    <property type="entry name" value="UPF0102 PROTEIN YRAN"/>
    <property type="match status" value="1"/>
</dbReference>
<dbReference type="PANTHER" id="PTHR34039:SF1">
    <property type="entry name" value="UPF0102 PROTEIN YRAN"/>
    <property type="match status" value="1"/>
</dbReference>
<dbReference type="NCBIfam" id="TIGR00252">
    <property type="entry name" value="YraN family protein"/>
    <property type="match status" value="1"/>
</dbReference>
<protein>
    <recommendedName>
        <fullName evidence="2">UPF0102 protein N47_E48140</fullName>
    </recommendedName>
</protein>
<sequence length="123" mass="13956">MPSKDQLFGKEGESLAVLYLKKHGYKIIEQNYRTKLGEIDIIAKEKNTLVFVEVKSRNTGHFGSPKYAITPKKMRKISMVALYFLKETKQSGVKARFDVVSISPGEKEPEIEIIKNAFDLAYG</sequence>
<dbReference type="AlphaFoldDB" id="E1YJ48"/>
<evidence type="ECO:0000256" key="1">
    <source>
        <dbReference type="ARBA" id="ARBA00006738"/>
    </source>
</evidence>
<comment type="similarity">
    <text evidence="1 2">Belongs to the UPF0102 family.</text>
</comment>
<dbReference type="CDD" id="cd20736">
    <property type="entry name" value="PoNe_Nuclease"/>
    <property type="match status" value="1"/>
</dbReference>
<dbReference type="InterPro" id="IPR011335">
    <property type="entry name" value="Restrct_endonuc-II-like"/>
</dbReference>
<organism evidence="3">
    <name type="scientific">uncultured Desulfobacterium sp</name>
    <dbReference type="NCBI Taxonomy" id="201089"/>
    <lineage>
        <taxon>Bacteria</taxon>
        <taxon>Pseudomonadati</taxon>
        <taxon>Thermodesulfobacteriota</taxon>
        <taxon>Desulfobacteria</taxon>
        <taxon>Desulfobacterales</taxon>
        <taxon>Desulfobacteriaceae</taxon>
        <taxon>Desulfobacterium</taxon>
        <taxon>environmental samples</taxon>
    </lineage>
</organism>
<dbReference type="InterPro" id="IPR011856">
    <property type="entry name" value="tRNA_endonuc-like_dom_sf"/>
</dbReference>
<name>E1YJ48_9BACT</name>
<dbReference type="NCBIfam" id="NF009150">
    <property type="entry name" value="PRK12497.1-3"/>
    <property type="match status" value="1"/>
</dbReference>
<dbReference type="SUPFAM" id="SSF52980">
    <property type="entry name" value="Restriction endonuclease-like"/>
    <property type="match status" value="1"/>
</dbReference>
<dbReference type="HAMAP" id="MF_00048">
    <property type="entry name" value="UPF0102"/>
    <property type="match status" value="1"/>
</dbReference>
<gene>
    <name evidence="3" type="ORF">N47_E48140</name>
</gene>
<proteinExistence type="inferred from homology"/>
<accession>E1YJ48</accession>
<dbReference type="GO" id="GO:0003676">
    <property type="term" value="F:nucleic acid binding"/>
    <property type="evidence" value="ECO:0007669"/>
    <property type="project" value="InterPro"/>
</dbReference>
<dbReference type="EMBL" id="FR695877">
    <property type="protein sequence ID" value="CBX31302.1"/>
    <property type="molecule type" value="Genomic_DNA"/>
</dbReference>
<dbReference type="Gene3D" id="3.40.1350.10">
    <property type="match status" value="1"/>
</dbReference>
<evidence type="ECO:0000256" key="2">
    <source>
        <dbReference type="HAMAP-Rule" id="MF_00048"/>
    </source>
</evidence>
<evidence type="ECO:0000313" key="3">
    <source>
        <dbReference type="EMBL" id="CBX31302.1"/>
    </source>
</evidence>
<dbReference type="InterPro" id="IPR003509">
    <property type="entry name" value="UPF0102_YraN-like"/>
</dbReference>